<keyword evidence="2" id="KW-1185">Reference proteome</keyword>
<evidence type="ECO:0008006" key="3">
    <source>
        <dbReference type="Google" id="ProtNLM"/>
    </source>
</evidence>
<dbReference type="OrthoDB" id="3344688at2759"/>
<name>A0A0D7A5D7_9AGAR</name>
<dbReference type="EMBL" id="KN882062">
    <property type="protein sequence ID" value="KIY45121.1"/>
    <property type="molecule type" value="Genomic_DNA"/>
</dbReference>
<dbReference type="Proteomes" id="UP000054144">
    <property type="component" value="Unassembled WGS sequence"/>
</dbReference>
<reference evidence="1 2" key="1">
    <citation type="journal article" date="2015" name="Fungal Genet. Biol.">
        <title>Evolution of novel wood decay mechanisms in Agaricales revealed by the genome sequences of Fistulina hepatica and Cylindrobasidium torrendii.</title>
        <authorList>
            <person name="Floudas D."/>
            <person name="Held B.W."/>
            <person name="Riley R."/>
            <person name="Nagy L.G."/>
            <person name="Koehler G."/>
            <person name="Ransdell A.S."/>
            <person name="Younus H."/>
            <person name="Chow J."/>
            <person name="Chiniquy J."/>
            <person name="Lipzen A."/>
            <person name="Tritt A."/>
            <person name="Sun H."/>
            <person name="Haridas S."/>
            <person name="LaButti K."/>
            <person name="Ohm R.A."/>
            <person name="Kues U."/>
            <person name="Blanchette R.A."/>
            <person name="Grigoriev I.V."/>
            <person name="Minto R.E."/>
            <person name="Hibbett D.S."/>
        </authorList>
    </citation>
    <scope>NUCLEOTIDE SEQUENCE [LARGE SCALE GENOMIC DNA]</scope>
    <source>
        <strain evidence="1 2">ATCC 64428</strain>
    </source>
</reference>
<dbReference type="AlphaFoldDB" id="A0A0D7A5D7"/>
<protein>
    <recommendedName>
        <fullName evidence="3">Reverse transcriptase Ty1/copia-type domain-containing protein</fullName>
    </recommendedName>
</protein>
<sequence>MSGIPDRDESWSNVTIGHFKQLHEGHMAKTALVDDPGGDMADDELYEYALLASEEGPATFKEAVEGDEADDWKAAIWAEIEQIEGFGMWEIVECLRGVNVVRSRYVFCQKLDANGNIAKFKVQFIACGYSQ</sequence>
<proteinExistence type="predicted"/>
<accession>A0A0D7A5D7</accession>
<evidence type="ECO:0000313" key="1">
    <source>
        <dbReference type="EMBL" id="KIY45121.1"/>
    </source>
</evidence>
<organism evidence="1 2">
    <name type="scientific">Fistulina hepatica ATCC 64428</name>
    <dbReference type="NCBI Taxonomy" id="1128425"/>
    <lineage>
        <taxon>Eukaryota</taxon>
        <taxon>Fungi</taxon>
        <taxon>Dikarya</taxon>
        <taxon>Basidiomycota</taxon>
        <taxon>Agaricomycotina</taxon>
        <taxon>Agaricomycetes</taxon>
        <taxon>Agaricomycetidae</taxon>
        <taxon>Agaricales</taxon>
        <taxon>Fistulinaceae</taxon>
        <taxon>Fistulina</taxon>
    </lineage>
</organism>
<gene>
    <name evidence="1" type="ORF">FISHEDRAFT_76969</name>
</gene>
<evidence type="ECO:0000313" key="2">
    <source>
        <dbReference type="Proteomes" id="UP000054144"/>
    </source>
</evidence>